<dbReference type="AlphaFoldDB" id="A0A0E0DUD8"/>
<reference evidence="3" key="1">
    <citation type="submission" date="2015-04" db="UniProtKB">
        <authorList>
            <consortium name="EnsemblPlants"/>
        </authorList>
    </citation>
    <scope>IDENTIFICATION</scope>
</reference>
<evidence type="ECO:0000256" key="1">
    <source>
        <dbReference type="SAM" id="MobiDB-lite"/>
    </source>
</evidence>
<dbReference type="Gramene" id="OMERI05G21880.1">
    <property type="protein sequence ID" value="OMERI05G21880.1"/>
    <property type="gene ID" value="OMERI05G21880"/>
</dbReference>
<reference evidence="3" key="2">
    <citation type="submission" date="2018-05" db="EMBL/GenBank/DDBJ databases">
        <title>OmerRS3 (Oryza meridionalis Reference Sequence Version 3).</title>
        <authorList>
            <person name="Zhang J."/>
            <person name="Kudrna D."/>
            <person name="Lee S."/>
            <person name="Talag J."/>
            <person name="Welchert J."/>
            <person name="Wing R.A."/>
        </authorList>
    </citation>
    <scope>NUCLEOTIDE SEQUENCE [LARGE SCALE GENOMIC DNA]</scope>
    <source>
        <strain evidence="3">cv. OR44</strain>
    </source>
</reference>
<proteinExistence type="predicted"/>
<organism evidence="3">
    <name type="scientific">Oryza meridionalis</name>
    <dbReference type="NCBI Taxonomy" id="40149"/>
    <lineage>
        <taxon>Eukaryota</taxon>
        <taxon>Viridiplantae</taxon>
        <taxon>Streptophyta</taxon>
        <taxon>Embryophyta</taxon>
        <taxon>Tracheophyta</taxon>
        <taxon>Spermatophyta</taxon>
        <taxon>Magnoliopsida</taxon>
        <taxon>Liliopsida</taxon>
        <taxon>Poales</taxon>
        <taxon>Poaceae</taxon>
        <taxon>BOP clade</taxon>
        <taxon>Oryzoideae</taxon>
        <taxon>Oryzeae</taxon>
        <taxon>Oryzinae</taxon>
        <taxon>Oryza</taxon>
    </lineage>
</organism>
<evidence type="ECO:0000313" key="4">
    <source>
        <dbReference type="Proteomes" id="UP000008021"/>
    </source>
</evidence>
<feature type="chain" id="PRO_5002357286" evidence="2">
    <location>
        <begin position="17"/>
        <end position="568"/>
    </location>
</feature>
<accession>A0A0E0DUD8</accession>
<dbReference type="Proteomes" id="UP000008021">
    <property type="component" value="Chromosome 5"/>
</dbReference>
<name>A0A0E0DUD8_9ORYZ</name>
<feature type="signal peptide" evidence="2">
    <location>
        <begin position="1"/>
        <end position="16"/>
    </location>
</feature>
<dbReference type="EnsemblPlants" id="OMERI05G21880.1">
    <property type="protein sequence ID" value="OMERI05G21880.1"/>
    <property type="gene ID" value="OMERI05G21880"/>
</dbReference>
<protein>
    <submittedName>
        <fullName evidence="3">Uncharacterized protein</fullName>
    </submittedName>
</protein>
<feature type="region of interest" description="Disordered" evidence="1">
    <location>
        <begin position="190"/>
        <end position="211"/>
    </location>
</feature>
<sequence length="568" mass="61047">MRLGLTESGLILLTKAVSLIAHVQVVREKLLSCHGPLSQARMREVEELAPDCDSGGGKESSHSRLWSRLWAPEPSKDSKAFQGLWSCSRAREEARASRALGDAGSGDLFDVVLLDVDHPLIEPGHMRIGLAESGLILLSEAVSLIAHVHAVREKLLPCKNEVVCEGRGILVQLLGVLFLLVGASPDPAAGTEVEELAPDCDGSGDRESSHSCAVIGTPSNGSGADQGLQSCPWAPEPSKDSKAFQALRSCSRAPEEARASRALGIRWVAKRRCIRQDAGSGDLFDVVLLDVDHPLIEPGHMRLGLTKSGLILLYEAVSLIAHVQAVCEKLLPSPDCDGGGGRETSHSRVVIRMVLRGHPRPSEPSKGSGADQGLRSCPWAPEPSKGLPDPPELFKGSEGSQGFKSPGRKMGDWIIVGRHKYALYICQPPLTPLMRAYRARYYPDTRDAGSGDLFDVVLLDVDHPPIEPGHMRLALAESRLILLTKAVSLITHVQAVREKLLPCHEPLSQARMSVRGILLHLPGVLFLLAGASPDPAVGREVEELAPDCDGGGGRESSHSREVIRMVDP</sequence>
<feature type="region of interest" description="Disordered" evidence="1">
    <location>
        <begin position="355"/>
        <end position="405"/>
    </location>
</feature>
<dbReference type="HOGENOM" id="CLU_480118_0_0_1"/>
<keyword evidence="4" id="KW-1185">Reference proteome</keyword>
<evidence type="ECO:0000313" key="3">
    <source>
        <dbReference type="EnsemblPlants" id="OMERI05G21880.1"/>
    </source>
</evidence>
<feature type="compositionally biased region" description="Basic and acidic residues" evidence="1">
    <location>
        <begin position="555"/>
        <end position="568"/>
    </location>
</feature>
<feature type="region of interest" description="Disordered" evidence="1">
    <location>
        <begin position="545"/>
        <end position="568"/>
    </location>
</feature>
<evidence type="ECO:0000256" key="2">
    <source>
        <dbReference type="SAM" id="SignalP"/>
    </source>
</evidence>
<keyword evidence="2" id="KW-0732">Signal</keyword>